<dbReference type="PANTHER" id="PTHR43179">
    <property type="entry name" value="RHAMNOSYLTRANSFERASE WBBL"/>
    <property type="match status" value="1"/>
</dbReference>
<reference evidence="6 7" key="1">
    <citation type="journal article" date="2014" name="World J. Microbiol. Biotechnol.">
        <title>Biodiversity and physiological characteristics of Antarctic and Arctic lichens-associated bacteria.</title>
        <authorList>
            <person name="Lee Y.M."/>
            <person name="Kim E.H."/>
            <person name="Lee H.K."/>
            <person name="Hong S.G."/>
        </authorList>
    </citation>
    <scope>NUCLEOTIDE SEQUENCE [LARGE SCALE GENOMIC DNA]</scope>
    <source>
        <strain evidence="6 7">PAMC 26569</strain>
    </source>
</reference>
<dbReference type="EMBL" id="CP053708">
    <property type="protein sequence ID" value="QKE88898.1"/>
    <property type="molecule type" value="Genomic_DNA"/>
</dbReference>
<sequence>MRSKSLLGLIVKNEQQDIAEWLVHHAGLGFDRIVVFDNQSTDETAVVVTELARHLPIDHIRWGDHERSVEGLTKQGAAYAACISDFRSEFDWMCFLDADEFLIPPPGDTILNLLQRFEEASAFALNWQVFGSSGLKSSASRLVMEAFTHRAPNDFDINRHVKMFFRTTDAKAVVNPHFVETTRPALDIWGKVIDWSLPGVTRPDQVIQGDWRLHHYIIRSQTHWEQRVRRRQPGGEAREWNKFKDYDRNDIVDLSALSSARLAHGRLAALGKVYLSVPSSEQLTEPDQTTSIERTSLTSPVLCVINTFSINELRGWAMVPNQVAPTVLDMFVDNQHCRFVTCNTPRPDIQNASVKSLEVGFSITIPNEYIDDDDHVLSFRDANGLPVTILANDTRHTHLDFKFRFTTEVHSCVDAPQQSMLRGWVTCRRSLDGDLITSCDVMVVADNQEIAVVRADRPRPDVAASLMCNSRCGFNLPLPLDYCSTAPKEFRFFLMPERIELIGSPLIATIEHRDDKAGQVISLIERVERLADTIQNMDYEIVKSELRIVRSILEKLMPREGFTTDRYDPWFRQHLRHLRQTASKGKHKTGPLVSVICPVFQPTIEDFRIAVDSVLTQTHENLELILIDDGSNQLALTEVINGYLQSDRRVRVIKNGTNLGISEATNAGLRKAKGVWIAFFDHDDILVDIALERMLAHETTRRVSIIYSDEDKVDQYGFFSEPMFKPQWNYRYLLSVNYINHLTMVKRSALSRIGLLSTHYNGAQDHDFLLRAAEVFTADQIVHVPEVLYHWRKAENSTALLGSTKSYAAEAGVAAIAAHLRRTQRDGRVTAIDGTTRYRVQWDVIPKYRTSIIIPFKDQADLTKLCVERILQHTKLSGLEIVLVDNRSVTCDTQQYLSIVSKNPHVRVMSVDEEFNYSRLNNLAAKTCCSDFFVFMNNDLFIEQDDWLDILIGEADADDTVAIVGGKFVYPDRTIQHGGIILGVGGVAGHAFSHTLSTSSGYGARGIVTHEVSAVTAACMLVRSKVFHEIGGFDEKHLAVAFNDVDLCMRASAVGYRILMSPDFVAEHRESISRGFEDTPEKVERFRTEGNVMINRWGGKITTDPFYNPNFALNGVPFFDLKPFVHSSSRHI</sequence>
<dbReference type="KEGG" id="lck:HN018_01475"/>
<accession>A0A6M8HJJ0</accession>
<evidence type="ECO:0000313" key="7">
    <source>
        <dbReference type="Proteomes" id="UP000500767"/>
    </source>
</evidence>
<evidence type="ECO:0000256" key="2">
    <source>
        <dbReference type="ARBA" id="ARBA00022676"/>
    </source>
</evidence>
<dbReference type="GO" id="GO:0016020">
    <property type="term" value="C:membrane"/>
    <property type="evidence" value="ECO:0007669"/>
    <property type="project" value="UniProtKB-SubCell"/>
</dbReference>
<evidence type="ECO:0000256" key="4">
    <source>
        <dbReference type="ARBA" id="ARBA00023136"/>
    </source>
</evidence>
<proteinExistence type="predicted"/>
<dbReference type="RefSeq" id="WP_171836172.1">
    <property type="nucleotide sequence ID" value="NZ_CP053708.1"/>
</dbReference>
<dbReference type="InterPro" id="IPR001173">
    <property type="entry name" value="Glyco_trans_2-like"/>
</dbReference>
<dbReference type="Pfam" id="PF00535">
    <property type="entry name" value="Glycos_transf_2"/>
    <property type="match status" value="2"/>
</dbReference>
<dbReference type="PANTHER" id="PTHR43179:SF7">
    <property type="entry name" value="RHAMNOSYLTRANSFERASE WBBL"/>
    <property type="match status" value="1"/>
</dbReference>
<dbReference type="Gene3D" id="3.90.550.10">
    <property type="entry name" value="Spore Coat Polysaccharide Biosynthesis Protein SpsA, Chain A"/>
    <property type="match status" value="3"/>
</dbReference>
<keyword evidence="7" id="KW-1185">Reference proteome</keyword>
<comment type="subcellular location">
    <subcellularLocation>
        <location evidence="1">Membrane</location>
    </subcellularLocation>
</comment>
<organism evidence="6 7">
    <name type="scientific">Lichenicola cladoniae</name>
    <dbReference type="NCBI Taxonomy" id="1484109"/>
    <lineage>
        <taxon>Bacteria</taxon>
        <taxon>Pseudomonadati</taxon>
        <taxon>Pseudomonadota</taxon>
        <taxon>Alphaproteobacteria</taxon>
        <taxon>Acetobacterales</taxon>
        <taxon>Acetobacteraceae</taxon>
        <taxon>Lichenicola</taxon>
    </lineage>
</organism>
<keyword evidence="3 6" id="KW-0808">Transferase</keyword>
<protein>
    <submittedName>
        <fullName evidence="6">Glycosyltransferase</fullName>
    </submittedName>
</protein>
<dbReference type="SUPFAM" id="SSF53448">
    <property type="entry name" value="Nucleotide-diphospho-sugar transferases"/>
    <property type="match status" value="3"/>
</dbReference>
<keyword evidence="2" id="KW-0328">Glycosyltransferase</keyword>
<evidence type="ECO:0000256" key="1">
    <source>
        <dbReference type="ARBA" id="ARBA00004370"/>
    </source>
</evidence>
<dbReference type="Proteomes" id="UP000500767">
    <property type="component" value="Chromosome"/>
</dbReference>
<keyword evidence="4" id="KW-0472">Membrane</keyword>
<gene>
    <name evidence="6" type="ORF">HN018_01475</name>
</gene>
<dbReference type="InterPro" id="IPR029044">
    <property type="entry name" value="Nucleotide-diphossugar_trans"/>
</dbReference>
<evidence type="ECO:0000259" key="5">
    <source>
        <dbReference type="Pfam" id="PF00535"/>
    </source>
</evidence>
<dbReference type="Pfam" id="PF01697">
    <property type="entry name" value="Glyco_transf_92"/>
    <property type="match status" value="1"/>
</dbReference>
<dbReference type="GO" id="GO:0016757">
    <property type="term" value="F:glycosyltransferase activity"/>
    <property type="evidence" value="ECO:0007669"/>
    <property type="project" value="UniProtKB-KW"/>
</dbReference>
<feature type="domain" description="Glycosyltransferase 2-like" evidence="5">
    <location>
        <begin position="594"/>
        <end position="753"/>
    </location>
</feature>
<name>A0A6M8HJJ0_9PROT</name>
<evidence type="ECO:0000313" key="6">
    <source>
        <dbReference type="EMBL" id="QKE88898.1"/>
    </source>
</evidence>
<dbReference type="AlphaFoldDB" id="A0A6M8HJJ0"/>
<feature type="domain" description="Glycosyltransferase 2-like" evidence="5">
    <location>
        <begin position="851"/>
        <end position="1030"/>
    </location>
</feature>
<evidence type="ECO:0000256" key="3">
    <source>
        <dbReference type="ARBA" id="ARBA00022679"/>
    </source>
</evidence>
<dbReference type="InterPro" id="IPR008166">
    <property type="entry name" value="Glyco_transf_92"/>
</dbReference>